<evidence type="ECO:0000256" key="9">
    <source>
        <dbReference type="ARBA" id="ARBA00038592"/>
    </source>
</evidence>
<evidence type="ECO:0000256" key="6">
    <source>
        <dbReference type="ARBA" id="ARBA00023118"/>
    </source>
</evidence>
<dbReference type="EMBL" id="QSJS01000002">
    <property type="protein sequence ID" value="RHD97631.1"/>
    <property type="molecule type" value="Genomic_DNA"/>
</dbReference>
<dbReference type="HAMAP" id="MF_01470">
    <property type="entry name" value="Cas1"/>
    <property type="match status" value="1"/>
</dbReference>
<dbReference type="NCBIfam" id="TIGR03639">
    <property type="entry name" value="cas1_NMENI"/>
    <property type="match status" value="1"/>
</dbReference>
<organism evidence="12 13">
    <name type="scientific">Agathobacter rectalis</name>
    <dbReference type="NCBI Taxonomy" id="39491"/>
    <lineage>
        <taxon>Bacteria</taxon>
        <taxon>Bacillati</taxon>
        <taxon>Bacillota</taxon>
        <taxon>Clostridia</taxon>
        <taxon>Lachnospirales</taxon>
        <taxon>Lachnospiraceae</taxon>
        <taxon>Agathobacter</taxon>
    </lineage>
</organism>
<comment type="subunit">
    <text evidence="9 10">Homodimer, forms a heterotetramer with a Cas2 homodimer.</text>
</comment>
<keyword evidence="7 10" id="KW-0238">DNA-binding</keyword>
<feature type="binding site" evidence="10">
    <location>
        <position position="149"/>
    </location>
    <ligand>
        <name>Mn(2+)</name>
        <dbReference type="ChEBI" id="CHEBI:29035"/>
    </ligand>
</feature>
<dbReference type="GO" id="GO:0043571">
    <property type="term" value="P:maintenance of CRISPR repeat elements"/>
    <property type="evidence" value="ECO:0007669"/>
    <property type="project" value="UniProtKB-UniRule"/>
</dbReference>
<dbReference type="GO" id="GO:0046872">
    <property type="term" value="F:metal ion binding"/>
    <property type="evidence" value="ECO:0007669"/>
    <property type="project" value="UniProtKB-UniRule"/>
</dbReference>
<dbReference type="GO" id="GO:0016787">
    <property type="term" value="F:hydrolase activity"/>
    <property type="evidence" value="ECO:0007669"/>
    <property type="project" value="UniProtKB-KW"/>
</dbReference>
<name>A0A396FPQ1_9FIRM</name>
<dbReference type="Pfam" id="PF01867">
    <property type="entry name" value="Cas_Cas1"/>
    <property type="match status" value="1"/>
</dbReference>
<dbReference type="EC" id="3.1.-.-" evidence="10"/>
<comment type="cofactor">
    <cofactor evidence="10">
        <name>Mg(2+)</name>
        <dbReference type="ChEBI" id="CHEBI:18420"/>
    </cofactor>
    <cofactor evidence="10">
        <name>Mn(2+)</name>
        <dbReference type="ChEBI" id="CHEBI:29035"/>
    </cofactor>
</comment>
<evidence type="ECO:0000256" key="1">
    <source>
        <dbReference type="ARBA" id="ARBA00022722"/>
    </source>
</evidence>
<dbReference type="GO" id="GO:0004520">
    <property type="term" value="F:DNA endonuclease activity"/>
    <property type="evidence" value="ECO:0007669"/>
    <property type="project" value="InterPro"/>
</dbReference>
<reference evidence="13 14" key="1">
    <citation type="submission" date="2018-08" db="EMBL/GenBank/DDBJ databases">
        <title>A genome reference for cultivated species of the human gut microbiota.</title>
        <authorList>
            <person name="Zou Y."/>
            <person name="Xue W."/>
            <person name="Luo G."/>
        </authorList>
    </citation>
    <scope>NUCLEOTIDE SEQUENCE [LARGE SCALE GENOMIC DNA]</scope>
    <source>
        <strain evidence="12 13">AF36-2BH</strain>
        <strain evidence="11 14">AM30-13AC</strain>
    </source>
</reference>
<keyword evidence="5 10" id="KW-0460">Magnesium</keyword>
<evidence type="ECO:0000256" key="5">
    <source>
        <dbReference type="ARBA" id="ARBA00022842"/>
    </source>
</evidence>
<dbReference type="InterPro" id="IPR050646">
    <property type="entry name" value="Cas1"/>
</dbReference>
<dbReference type="Proteomes" id="UP000266698">
    <property type="component" value="Unassembled WGS sequence"/>
</dbReference>
<dbReference type="RefSeq" id="WP_118083515.1">
    <property type="nucleotide sequence ID" value="NZ_QRPB01000001.1"/>
</dbReference>
<evidence type="ECO:0000313" key="12">
    <source>
        <dbReference type="EMBL" id="RHL83223.1"/>
    </source>
</evidence>
<dbReference type="Gene3D" id="1.20.120.920">
    <property type="entry name" value="CRISPR-associated endonuclease Cas1, C-terminal domain"/>
    <property type="match status" value="1"/>
</dbReference>
<dbReference type="GO" id="GO:0003677">
    <property type="term" value="F:DNA binding"/>
    <property type="evidence" value="ECO:0007669"/>
    <property type="project" value="UniProtKB-KW"/>
</dbReference>
<dbReference type="NCBIfam" id="TIGR00287">
    <property type="entry name" value="cas1"/>
    <property type="match status" value="1"/>
</dbReference>
<evidence type="ECO:0000313" key="13">
    <source>
        <dbReference type="Proteomes" id="UP000266698"/>
    </source>
</evidence>
<evidence type="ECO:0000256" key="8">
    <source>
        <dbReference type="ARBA" id="ARBA00023211"/>
    </source>
</evidence>
<gene>
    <name evidence="10 12" type="primary">cas1</name>
    <name evidence="12" type="ORF">DW001_00645</name>
    <name evidence="11" type="ORF">DW775_03170</name>
</gene>
<keyword evidence="3 10" id="KW-0255">Endonuclease</keyword>
<keyword evidence="2 10" id="KW-0479">Metal-binding</keyword>
<dbReference type="InterPro" id="IPR002729">
    <property type="entry name" value="CRISPR-assoc_Cas1"/>
</dbReference>
<keyword evidence="8 10" id="KW-0464">Manganese</keyword>
<dbReference type="InterPro" id="IPR019855">
    <property type="entry name" value="CRISPR-assoc_Cas1_NMENI"/>
</dbReference>
<keyword evidence="6 10" id="KW-0051">Antiviral defense</keyword>
<sequence length="304" mass="35167">MAFRVILIENEVTIKVKLNNLIITKCGEDIWIPLDDISMIVLDNLASNLSTRLMCQLAEQGIGLMLCNQQHLPTGFYSAYDNHSRASKVIGFQIDKEQDYYGKLWQQIVKIKIENQAKAYQIMTRDSDGTEKIIEYSKNILIGDKSNREAHAAKVYFNLLMGNSFSRGNEDILLNSGLDYGYAVIRGYIARACVGYGLNTQIGIHHKSEYNRFNLVDDLMEPLRPIVDIVAYNSMKNDKYFTPEHRRKLVSILNMKIMYREKKMYMCNMIENYIEQYASLIMKRTDNIVFPDVYNLIGEEYGQI</sequence>
<comment type="similarity">
    <text evidence="10">Belongs to the CRISPR-associated endonuclease Cas1 family.</text>
</comment>
<evidence type="ECO:0000256" key="3">
    <source>
        <dbReference type="ARBA" id="ARBA00022759"/>
    </source>
</evidence>
<evidence type="ECO:0000313" key="11">
    <source>
        <dbReference type="EMBL" id="RHD97631.1"/>
    </source>
</evidence>
<feature type="binding site" evidence="10">
    <location>
        <position position="206"/>
    </location>
    <ligand>
        <name>Mn(2+)</name>
        <dbReference type="ChEBI" id="CHEBI:29035"/>
    </ligand>
</feature>
<feature type="binding site" evidence="10">
    <location>
        <position position="221"/>
    </location>
    <ligand>
        <name>Mn(2+)</name>
        <dbReference type="ChEBI" id="CHEBI:29035"/>
    </ligand>
</feature>
<evidence type="ECO:0000256" key="2">
    <source>
        <dbReference type="ARBA" id="ARBA00022723"/>
    </source>
</evidence>
<evidence type="ECO:0000313" key="14">
    <source>
        <dbReference type="Proteomes" id="UP000284835"/>
    </source>
</evidence>
<keyword evidence="4 10" id="KW-0378">Hydrolase</keyword>
<evidence type="ECO:0000256" key="10">
    <source>
        <dbReference type="HAMAP-Rule" id="MF_01470"/>
    </source>
</evidence>
<dbReference type="GO" id="GO:0051607">
    <property type="term" value="P:defense response to virus"/>
    <property type="evidence" value="ECO:0007669"/>
    <property type="project" value="UniProtKB-UniRule"/>
</dbReference>
<protein>
    <recommendedName>
        <fullName evidence="10">CRISPR-associated endonuclease Cas1</fullName>
        <ecNumber evidence="10">3.1.-.-</ecNumber>
    </recommendedName>
</protein>
<dbReference type="PANTHER" id="PTHR34353">
    <property type="entry name" value="CRISPR-ASSOCIATED ENDONUCLEASE CAS1 1"/>
    <property type="match status" value="1"/>
</dbReference>
<evidence type="ECO:0000256" key="4">
    <source>
        <dbReference type="ARBA" id="ARBA00022801"/>
    </source>
</evidence>
<evidence type="ECO:0000256" key="7">
    <source>
        <dbReference type="ARBA" id="ARBA00023125"/>
    </source>
</evidence>
<proteinExistence type="inferred from homology"/>
<dbReference type="PANTHER" id="PTHR34353:SF2">
    <property type="entry name" value="CRISPR-ASSOCIATED ENDONUCLEASE CAS1 1"/>
    <property type="match status" value="1"/>
</dbReference>
<dbReference type="EMBL" id="QRPB01000001">
    <property type="protein sequence ID" value="RHL83223.1"/>
    <property type="molecule type" value="Genomic_DNA"/>
</dbReference>
<comment type="function">
    <text evidence="10">CRISPR (clustered regularly interspaced short palindromic repeat), is an adaptive immune system that provides protection against mobile genetic elements (viruses, transposable elements and conjugative plasmids). CRISPR clusters contain spacers, sequences complementary to antecedent mobile elements, and target invading nucleic acids. CRISPR clusters are transcribed and processed into CRISPR RNA (crRNA). Acts as a dsDNA endonuclease. Involved in the integration of spacer DNA into the CRISPR cassette.</text>
</comment>
<comment type="caution">
    <text evidence="12">The sequence shown here is derived from an EMBL/GenBank/DDBJ whole genome shotgun (WGS) entry which is preliminary data.</text>
</comment>
<accession>A0A396FPQ1</accession>
<dbReference type="Proteomes" id="UP000284835">
    <property type="component" value="Unassembled WGS sequence"/>
</dbReference>
<dbReference type="InterPro" id="IPR042206">
    <property type="entry name" value="CRISPR-assoc_Cas1_C"/>
</dbReference>
<dbReference type="AlphaFoldDB" id="A0A396FPQ1"/>
<keyword evidence="1 10" id="KW-0540">Nuclease</keyword>